<dbReference type="InterPro" id="IPR036584">
    <property type="entry name" value="FliS_sf"/>
</dbReference>
<name>A0A1G8CZY8_9FIRM</name>
<dbReference type="GO" id="GO:0044780">
    <property type="term" value="P:bacterial-type flagellum assembly"/>
    <property type="evidence" value="ECO:0007669"/>
    <property type="project" value="InterPro"/>
</dbReference>
<evidence type="ECO:0000256" key="1">
    <source>
        <dbReference type="ARBA" id="ARBA00004514"/>
    </source>
</evidence>
<dbReference type="PANTHER" id="PTHR34773">
    <property type="entry name" value="FLAGELLAR SECRETION CHAPERONE FLIS"/>
    <property type="match status" value="1"/>
</dbReference>
<dbReference type="GO" id="GO:0005829">
    <property type="term" value="C:cytosol"/>
    <property type="evidence" value="ECO:0007669"/>
    <property type="project" value="UniProtKB-SubCell"/>
</dbReference>
<organism evidence="7 8">
    <name type="scientific">Desulfosporosinus hippei DSM 8344</name>
    <dbReference type="NCBI Taxonomy" id="1121419"/>
    <lineage>
        <taxon>Bacteria</taxon>
        <taxon>Bacillati</taxon>
        <taxon>Bacillota</taxon>
        <taxon>Clostridia</taxon>
        <taxon>Eubacteriales</taxon>
        <taxon>Desulfitobacteriaceae</taxon>
        <taxon>Desulfosporosinus</taxon>
    </lineage>
</organism>
<evidence type="ECO:0000256" key="3">
    <source>
        <dbReference type="ARBA" id="ARBA00022490"/>
    </source>
</evidence>
<keyword evidence="4 6" id="KW-1005">Bacterial flagellum biogenesis</keyword>
<keyword evidence="5" id="KW-0143">Chaperone</keyword>
<dbReference type="NCBIfam" id="TIGR00208">
    <property type="entry name" value="fliS"/>
    <property type="match status" value="1"/>
</dbReference>
<evidence type="ECO:0000256" key="6">
    <source>
        <dbReference type="PIRNR" id="PIRNR039090"/>
    </source>
</evidence>
<dbReference type="InterPro" id="IPR003713">
    <property type="entry name" value="FliS"/>
</dbReference>
<dbReference type="GO" id="GO:0071973">
    <property type="term" value="P:bacterial-type flagellum-dependent cell motility"/>
    <property type="evidence" value="ECO:0007669"/>
    <property type="project" value="TreeGrafter"/>
</dbReference>
<evidence type="ECO:0000313" key="7">
    <source>
        <dbReference type="EMBL" id="SDH50814.1"/>
    </source>
</evidence>
<accession>A0A1G8CZY8</accession>
<dbReference type="PIRSF" id="PIRSF039090">
    <property type="entry name" value="Flis"/>
    <property type="match status" value="1"/>
</dbReference>
<evidence type="ECO:0000256" key="2">
    <source>
        <dbReference type="ARBA" id="ARBA00008787"/>
    </source>
</evidence>
<dbReference type="AlphaFoldDB" id="A0A1G8CZY8"/>
<dbReference type="PANTHER" id="PTHR34773:SF1">
    <property type="entry name" value="FLAGELLAR SECRETION CHAPERONE FLIS"/>
    <property type="match status" value="1"/>
</dbReference>
<dbReference type="EMBL" id="FNCP01000014">
    <property type="protein sequence ID" value="SDH50814.1"/>
    <property type="molecule type" value="Genomic_DNA"/>
</dbReference>
<evidence type="ECO:0000256" key="5">
    <source>
        <dbReference type="ARBA" id="ARBA00023186"/>
    </source>
</evidence>
<keyword evidence="7" id="KW-0282">Flagellum</keyword>
<keyword evidence="7" id="KW-0966">Cell projection</keyword>
<evidence type="ECO:0000313" key="8">
    <source>
        <dbReference type="Proteomes" id="UP000198656"/>
    </source>
</evidence>
<proteinExistence type="inferred from homology"/>
<sequence length="128" mass="15157">MIAKQYKEAYLESIVFTASPEKLTLMLYSHLVMLIRQAQAGLEEKDLNKSHNNMVKAKKLIINLENTLDRKYKIADDLLAMYEYMYRRLTEANLKKDWDILEEILSYARVLRDTWAEAVKIVKEQNKK</sequence>
<comment type="subcellular location">
    <subcellularLocation>
        <location evidence="1 6">Cytoplasm</location>
        <location evidence="1 6">Cytosol</location>
    </subcellularLocation>
</comment>
<dbReference type="OrthoDB" id="1524959at2"/>
<keyword evidence="7" id="KW-0969">Cilium</keyword>
<evidence type="ECO:0000256" key="4">
    <source>
        <dbReference type="ARBA" id="ARBA00022795"/>
    </source>
</evidence>
<dbReference type="Pfam" id="PF02561">
    <property type="entry name" value="FliS"/>
    <property type="match status" value="1"/>
</dbReference>
<dbReference type="STRING" id="1121419.SAMN05443529_11468"/>
<protein>
    <recommendedName>
        <fullName evidence="6">Flagellar secretion chaperone FliS</fullName>
    </recommendedName>
</protein>
<dbReference type="Proteomes" id="UP000198656">
    <property type="component" value="Unassembled WGS sequence"/>
</dbReference>
<dbReference type="SUPFAM" id="SSF101116">
    <property type="entry name" value="Flagellar export chaperone FliS"/>
    <property type="match status" value="1"/>
</dbReference>
<comment type="similarity">
    <text evidence="2 6">Belongs to the FliS family.</text>
</comment>
<keyword evidence="8" id="KW-1185">Reference proteome</keyword>
<dbReference type="Gene3D" id="1.20.120.340">
    <property type="entry name" value="Flagellar protein FliS"/>
    <property type="match status" value="1"/>
</dbReference>
<dbReference type="CDD" id="cd16098">
    <property type="entry name" value="FliS"/>
    <property type="match status" value="1"/>
</dbReference>
<gene>
    <name evidence="7" type="ORF">SAMN05443529_11468</name>
</gene>
<keyword evidence="3 6" id="KW-0963">Cytoplasm</keyword>
<reference evidence="8" key="1">
    <citation type="submission" date="2016-10" db="EMBL/GenBank/DDBJ databases">
        <authorList>
            <person name="Varghese N."/>
            <person name="Submissions S."/>
        </authorList>
    </citation>
    <scope>NUCLEOTIDE SEQUENCE [LARGE SCALE GENOMIC DNA]</scope>
    <source>
        <strain evidence="8">DSM 8344</strain>
    </source>
</reference>
<dbReference type="RefSeq" id="WP_092333900.1">
    <property type="nucleotide sequence ID" value="NZ_FNCP01000014.1"/>
</dbReference>